<evidence type="ECO:0000256" key="3">
    <source>
        <dbReference type="ARBA" id="ARBA00023295"/>
    </source>
</evidence>
<dbReference type="InterPro" id="IPR051795">
    <property type="entry name" value="Glycosyl_Hydrlase_43"/>
</dbReference>
<evidence type="ECO:0000256" key="1">
    <source>
        <dbReference type="ARBA" id="ARBA00009865"/>
    </source>
</evidence>
<keyword evidence="2 6" id="KW-0378">Hydrolase</keyword>
<dbReference type="GO" id="GO:0009044">
    <property type="term" value="F:xylan 1,4-beta-xylosidase activity"/>
    <property type="evidence" value="ECO:0007669"/>
    <property type="project" value="UniProtKB-EC"/>
</dbReference>
<evidence type="ECO:0000313" key="10">
    <source>
        <dbReference type="Proteomes" id="UP000095541"/>
    </source>
</evidence>
<evidence type="ECO:0000256" key="2">
    <source>
        <dbReference type="ARBA" id="ARBA00022801"/>
    </source>
</evidence>
<feature type="chain" id="PRO_5008032647" evidence="7">
    <location>
        <begin position="21"/>
        <end position="514"/>
    </location>
</feature>
<evidence type="ECO:0000256" key="6">
    <source>
        <dbReference type="RuleBase" id="RU361187"/>
    </source>
</evidence>
<dbReference type="InterPro" id="IPR023296">
    <property type="entry name" value="Glyco_hydro_beta-prop_sf"/>
</dbReference>
<evidence type="ECO:0000256" key="7">
    <source>
        <dbReference type="SAM" id="SignalP"/>
    </source>
</evidence>
<dbReference type="Proteomes" id="UP000095541">
    <property type="component" value="Unassembled WGS sequence"/>
</dbReference>
<evidence type="ECO:0000259" key="8">
    <source>
        <dbReference type="Pfam" id="PF17851"/>
    </source>
</evidence>
<sequence length="514" mass="58144">MNTKILCVWIALLTCQIAGAQTKNVTWGDQGNGTYINPILNADYSDPDVIRVGDKYYMVNSDFHYMGMPVLESDDMINWKIISQVYRRLDFPDWDTNGNYGGGSWAPSIRHHDGKFWIYFCTPREGLMMSTATDPHGPWSPLHCVKRIGGWEDPCPIWDDNGQAYLGRSQLGAGPIILHKMSADGRTLEDDGHVIYTGPVAEGTKFHKRDGYYYISIPEGGVGEGWQTILRSKNIYGPYEKKVVLEKGSTNVNGPHQGALVDTPEGEWWFYHFQLTEPLGRVVHLQPAHWKDGWPVIGVDIDMNGIGEPVKVWTKPNTGKKVPVSFPQGGDSFDSPELNLQWQFNHNPSDADWNLTERKGWLLLKALKADHLRASRNMLTQKCIGYEGTVTTEMDMSSWAEGQRAGLFCIGNLFNGIGILKENGKNYLYLENNGNVEKVKPVSGKKIYLRATMNARTNQHQLYYSTDNKNFTPCGEPYSLRFGDWKGARVGLYSYNTLRDGGNAFFNWFTYDFN</sequence>
<name>A0A174SCP6_BACT4</name>
<dbReference type="PANTHER" id="PTHR42812">
    <property type="entry name" value="BETA-XYLOSIDASE"/>
    <property type="match status" value="1"/>
</dbReference>
<protein>
    <submittedName>
        <fullName evidence="9">Beta-xylosidase</fullName>
        <ecNumber evidence="9">3.2.1.37</ecNumber>
    </submittedName>
</protein>
<dbReference type="RefSeq" id="WP_055219432.1">
    <property type="nucleotide sequence ID" value="NZ_CZBI01000003.1"/>
</dbReference>
<proteinExistence type="inferred from homology"/>
<dbReference type="PANTHER" id="PTHR42812:SF12">
    <property type="entry name" value="BETA-XYLOSIDASE-RELATED"/>
    <property type="match status" value="1"/>
</dbReference>
<dbReference type="InterPro" id="IPR013320">
    <property type="entry name" value="ConA-like_dom_sf"/>
</dbReference>
<dbReference type="InterPro" id="IPR006710">
    <property type="entry name" value="Glyco_hydro_43"/>
</dbReference>
<keyword evidence="7" id="KW-0732">Signal</keyword>
<gene>
    <name evidence="9" type="primary">xynB_4</name>
    <name evidence="9" type="ORF">ERS852557_02177</name>
</gene>
<dbReference type="CDD" id="cd09001">
    <property type="entry name" value="GH43_FsAxh1-like"/>
    <property type="match status" value="1"/>
</dbReference>
<organism evidence="9 10">
    <name type="scientific">Bacteroides thetaiotaomicron</name>
    <dbReference type="NCBI Taxonomy" id="818"/>
    <lineage>
        <taxon>Bacteria</taxon>
        <taxon>Pseudomonadati</taxon>
        <taxon>Bacteroidota</taxon>
        <taxon>Bacteroidia</taxon>
        <taxon>Bacteroidales</taxon>
        <taxon>Bacteroidaceae</taxon>
        <taxon>Bacteroides</taxon>
    </lineage>
</organism>
<feature type="domain" description="Beta-xylosidase C-terminal Concanavalin A-like" evidence="8">
    <location>
        <begin position="331"/>
        <end position="511"/>
    </location>
</feature>
<dbReference type="InterPro" id="IPR041542">
    <property type="entry name" value="GH43_C2"/>
</dbReference>
<reference evidence="9 10" key="1">
    <citation type="submission" date="2015-09" db="EMBL/GenBank/DDBJ databases">
        <authorList>
            <consortium name="Pathogen Informatics"/>
        </authorList>
    </citation>
    <scope>NUCLEOTIDE SEQUENCE [LARGE SCALE GENOMIC DNA]</scope>
    <source>
        <strain evidence="9 10">2789STDY5834945</strain>
    </source>
</reference>
<accession>A0A174SCP6</accession>
<keyword evidence="3 6" id="KW-0326">Glycosidase</keyword>
<dbReference type="AlphaFoldDB" id="A0A174SCP6"/>
<dbReference type="Gene3D" id="2.115.10.20">
    <property type="entry name" value="Glycosyl hydrolase domain, family 43"/>
    <property type="match status" value="1"/>
</dbReference>
<feature type="site" description="Important for catalytic activity, responsible for pKa modulation of the active site Glu and correct orientation of both the proton donor and substrate" evidence="5">
    <location>
        <position position="153"/>
    </location>
</feature>
<feature type="active site" description="Proton acceptor" evidence="4">
    <location>
        <position position="46"/>
    </location>
</feature>
<evidence type="ECO:0000256" key="4">
    <source>
        <dbReference type="PIRSR" id="PIRSR606710-1"/>
    </source>
</evidence>
<dbReference type="SUPFAM" id="SSF75005">
    <property type="entry name" value="Arabinanase/levansucrase/invertase"/>
    <property type="match status" value="1"/>
</dbReference>
<feature type="active site" description="Proton donor" evidence="4">
    <location>
        <position position="202"/>
    </location>
</feature>
<feature type="signal peptide" evidence="7">
    <location>
        <begin position="1"/>
        <end position="20"/>
    </location>
</feature>
<comment type="similarity">
    <text evidence="1 6">Belongs to the glycosyl hydrolase 43 family.</text>
</comment>
<dbReference type="SUPFAM" id="SSF49899">
    <property type="entry name" value="Concanavalin A-like lectins/glucanases"/>
    <property type="match status" value="1"/>
</dbReference>
<evidence type="ECO:0000313" key="9">
    <source>
        <dbReference type="EMBL" id="CUP94346.1"/>
    </source>
</evidence>
<dbReference type="Pfam" id="PF17851">
    <property type="entry name" value="GH43_C2"/>
    <property type="match status" value="1"/>
</dbReference>
<evidence type="ECO:0000256" key="5">
    <source>
        <dbReference type="PIRSR" id="PIRSR606710-2"/>
    </source>
</evidence>
<dbReference type="EMBL" id="CZBI01000003">
    <property type="protein sequence ID" value="CUP94346.1"/>
    <property type="molecule type" value="Genomic_DNA"/>
</dbReference>
<dbReference type="EC" id="3.2.1.37" evidence="9"/>
<dbReference type="Pfam" id="PF04616">
    <property type="entry name" value="Glyco_hydro_43"/>
    <property type="match status" value="1"/>
</dbReference>
<dbReference type="GO" id="GO:0005975">
    <property type="term" value="P:carbohydrate metabolic process"/>
    <property type="evidence" value="ECO:0007669"/>
    <property type="project" value="InterPro"/>
</dbReference>
<dbReference type="Gene3D" id="2.60.120.200">
    <property type="match status" value="1"/>
</dbReference>